<accession>A0A197KJR2</accession>
<gene>
    <name evidence="3" type="ORF">K457DRAFT_26788</name>
</gene>
<evidence type="ECO:0000313" key="3">
    <source>
        <dbReference type="EMBL" id="OAQ36514.1"/>
    </source>
</evidence>
<sequence>MAILDFSKDSGKSIAIHFHTKELGPEGQPLYYHTPENPAVIKGHVEFRTVKETKGGDIDFTFEARAQAKWTEQHGKATISFNNLKRLQEQSWEIKLNHTNPKTIAPGVTRFDFEVQLDPGLPSSIEGTRGWFHYRFKAHIKRSFPHRDMAAKELVWVYSSSLRANERHEPKIYKSLWNDVLPVTCTLPSDIFYQGQIVPLTLQFEPFLDNSIHRGQELIVVSAFIKMKQYTKLTDPKMLGKERNDKKTVFSLPVTEDWPQTNQGFTKTIMVELPGAKQLAAAIESGPVTKRHTLKLIMMVRTNMNTEKEAKELRVEMDVKITAPRPEHIKDMAPAHAAPPPYQSIDTDDDDDDAIPPEFSRSSSGNPGYGDHPTDVKHPQGH</sequence>
<feature type="compositionally biased region" description="Acidic residues" evidence="1">
    <location>
        <begin position="346"/>
        <end position="355"/>
    </location>
</feature>
<feature type="compositionally biased region" description="Basic and acidic residues" evidence="1">
    <location>
        <begin position="372"/>
        <end position="382"/>
    </location>
</feature>
<evidence type="ECO:0000256" key="1">
    <source>
        <dbReference type="SAM" id="MobiDB-lite"/>
    </source>
</evidence>
<dbReference type="Gene3D" id="2.60.40.640">
    <property type="match status" value="1"/>
</dbReference>
<proteinExistence type="predicted"/>
<organism evidence="3 4">
    <name type="scientific">Linnemannia elongata AG-77</name>
    <dbReference type="NCBI Taxonomy" id="1314771"/>
    <lineage>
        <taxon>Eukaryota</taxon>
        <taxon>Fungi</taxon>
        <taxon>Fungi incertae sedis</taxon>
        <taxon>Mucoromycota</taxon>
        <taxon>Mortierellomycotina</taxon>
        <taxon>Mortierellomycetes</taxon>
        <taxon>Mortierellales</taxon>
        <taxon>Mortierellaceae</taxon>
        <taxon>Linnemannia</taxon>
    </lineage>
</organism>
<dbReference type="InterPro" id="IPR014756">
    <property type="entry name" value="Ig_E-set"/>
</dbReference>
<dbReference type="EMBL" id="KV442011">
    <property type="protein sequence ID" value="OAQ36514.1"/>
    <property type="molecule type" value="Genomic_DNA"/>
</dbReference>
<dbReference type="Proteomes" id="UP000078512">
    <property type="component" value="Unassembled WGS sequence"/>
</dbReference>
<dbReference type="AlphaFoldDB" id="A0A197KJR2"/>
<dbReference type="InterPro" id="IPR050357">
    <property type="entry name" value="Arrestin_domain-protein"/>
</dbReference>
<name>A0A197KJR2_9FUNG</name>
<feature type="region of interest" description="Disordered" evidence="1">
    <location>
        <begin position="326"/>
        <end position="382"/>
    </location>
</feature>
<dbReference type="Pfam" id="PF00339">
    <property type="entry name" value="Arrestin_N"/>
    <property type="match status" value="1"/>
</dbReference>
<feature type="domain" description="Arrestin-like N-terminal" evidence="2">
    <location>
        <begin position="40"/>
        <end position="144"/>
    </location>
</feature>
<evidence type="ECO:0000313" key="4">
    <source>
        <dbReference type="Proteomes" id="UP000078512"/>
    </source>
</evidence>
<evidence type="ECO:0000259" key="2">
    <source>
        <dbReference type="Pfam" id="PF00339"/>
    </source>
</evidence>
<dbReference type="PANTHER" id="PTHR11188:SF17">
    <property type="entry name" value="FI21816P1"/>
    <property type="match status" value="1"/>
</dbReference>
<reference evidence="3 4" key="1">
    <citation type="submission" date="2016-05" db="EMBL/GenBank/DDBJ databases">
        <title>Genome sequencing reveals origins of a unique bacterial endosymbiosis in the earliest lineages of terrestrial Fungi.</title>
        <authorList>
            <consortium name="DOE Joint Genome Institute"/>
            <person name="Uehling J."/>
            <person name="Gryganskyi A."/>
            <person name="Hameed K."/>
            <person name="Tschaplinski T."/>
            <person name="Misztal P."/>
            <person name="Wu S."/>
            <person name="Desiro A."/>
            <person name="Vande Pol N."/>
            <person name="Du Z.-Y."/>
            <person name="Zienkiewicz A."/>
            <person name="Zienkiewicz K."/>
            <person name="Morin E."/>
            <person name="Tisserant E."/>
            <person name="Splivallo R."/>
            <person name="Hainaut M."/>
            <person name="Henrissat B."/>
            <person name="Ohm R."/>
            <person name="Kuo A."/>
            <person name="Yan J."/>
            <person name="Lipzen A."/>
            <person name="Nolan M."/>
            <person name="Labutti K."/>
            <person name="Barry K."/>
            <person name="Goldstein A."/>
            <person name="Labbe J."/>
            <person name="Schadt C."/>
            <person name="Tuskan G."/>
            <person name="Grigoriev I."/>
            <person name="Martin F."/>
            <person name="Vilgalys R."/>
            <person name="Bonito G."/>
        </authorList>
    </citation>
    <scope>NUCLEOTIDE SEQUENCE [LARGE SCALE GENOMIC DNA]</scope>
    <source>
        <strain evidence="3 4">AG-77</strain>
    </source>
</reference>
<dbReference type="PANTHER" id="PTHR11188">
    <property type="entry name" value="ARRESTIN DOMAIN CONTAINING PROTEIN"/>
    <property type="match status" value="1"/>
</dbReference>
<keyword evidence="4" id="KW-1185">Reference proteome</keyword>
<dbReference type="InterPro" id="IPR014752">
    <property type="entry name" value="Arrestin-like_C"/>
</dbReference>
<dbReference type="OrthoDB" id="2333384at2759"/>
<dbReference type="GO" id="GO:0015031">
    <property type="term" value="P:protein transport"/>
    <property type="evidence" value="ECO:0007669"/>
    <property type="project" value="TreeGrafter"/>
</dbReference>
<dbReference type="InterPro" id="IPR011021">
    <property type="entry name" value="Arrestin-like_N"/>
</dbReference>
<dbReference type="STRING" id="1314771.A0A197KJR2"/>
<protein>
    <recommendedName>
        <fullName evidence="2">Arrestin-like N-terminal domain-containing protein</fullName>
    </recommendedName>
</protein>
<dbReference type="SUPFAM" id="SSF81296">
    <property type="entry name" value="E set domains"/>
    <property type="match status" value="1"/>
</dbReference>
<dbReference type="GO" id="GO:0005737">
    <property type="term" value="C:cytoplasm"/>
    <property type="evidence" value="ECO:0007669"/>
    <property type="project" value="TreeGrafter"/>
</dbReference>